<reference evidence="15 16" key="1">
    <citation type="submission" date="2018-08" db="EMBL/GenBank/DDBJ databases">
        <authorList>
            <person name="Khan S.A."/>
        </authorList>
    </citation>
    <scope>NUCLEOTIDE SEQUENCE [LARGE SCALE GENOMIC DNA]</scope>
    <source>
        <strain evidence="15 16">GTF-13</strain>
    </source>
</reference>
<feature type="transmembrane region" description="Helical" evidence="12">
    <location>
        <begin position="166"/>
        <end position="189"/>
    </location>
</feature>
<name>A0A3P3VN66_9GAMM</name>
<keyword evidence="11" id="KW-0175">Coiled coil</keyword>
<proteinExistence type="predicted"/>
<dbReference type="PANTHER" id="PTHR45436">
    <property type="entry name" value="SENSOR HISTIDINE KINASE YKOH"/>
    <property type="match status" value="1"/>
</dbReference>
<keyword evidence="8 12" id="KW-1133">Transmembrane helix</keyword>
<dbReference type="Gene3D" id="3.30.565.10">
    <property type="entry name" value="Histidine kinase-like ATPase, C-terminal domain"/>
    <property type="match status" value="1"/>
</dbReference>
<feature type="domain" description="Histidine kinase" evidence="13">
    <location>
        <begin position="249"/>
        <end position="463"/>
    </location>
</feature>
<dbReference type="Pfam" id="PF00512">
    <property type="entry name" value="HisKA"/>
    <property type="match status" value="1"/>
</dbReference>
<evidence type="ECO:0000256" key="8">
    <source>
        <dbReference type="ARBA" id="ARBA00022989"/>
    </source>
</evidence>
<dbReference type="InterPro" id="IPR003661">
    <property type="entry name" value="HisK_dim/P_dom"/>
</dbReference>
<dbReference type="EC" id="2.7.13.3" evidence="3"/>
<comment type="subcellular location">
    <subcellularLocation>
        <location evidence="2">Membrane</location>
    </subcellularLocation>
</comment>
<dbReference type="InterPro" id="IPR004358">
    <property type="entry name" value="Sig_transdc_His_kin-like_C"/>
</dbReference>
<dbReference type="EMBL" id="QWEZ01000001">
    <property type="protein sequence ID" value="RRJ84202.1"/>
    <property type="molecule type" value="Genomic_DNA"/>
</dbReference>
<keyword evidence="10 12" id="KW-0472">Membrane</keyword>
<comment type="catalytic activity">
    <reaction evidence="1">
        <text>ATP + protein L-histidine = ADP + protein N-phospho-L-histidine.</text>
        <dbReference type="EC" id="2.7.13.3"/>
    </reaction>
</comment>
<keyword evidence="5" id="KW-0808">Transferase</keyword>
<dbReference type="Pfam" id="PF02518">
    <property type="entry name" value="HATPase_c"/>
    <property type="match status" value="1"/>
</dbReference>
<reference evidence="15 16" key="2">
    <citation type="submission" date="2018-12" db="EMBL/GenBank/DDBJ databases">
        <title>Simiduia agarivorans gen. nov., sp. nov., a marine, agarolytic bacterium isolated from shallow coastal water from Keelung, Taiwan.</title>
        <authorList>
            <person name="Shieh W.Y."/>
        </authorList>
    </citation>
    <scope>NUCLEOTIDE SEQUENCE [LARGE SCALE GENOMIC DNA]</scope>
    <source>
        <strain evidence="15 16">GTF-13</strain>
    </source>
</reference>
<dbReference type="SUPFAM" id="SSF55874">
    <property type="entry name" value="ATPase domain of HSP90 chaperone/DNA topoisomerase II/histidine kinase"/>
    <property type="match status" value="1"/>
</dbReference>
<evidence type="ECO:0000256" key="3">
    <source>
        <dbReference type="ARBA" id="ARBA00012438"/>
    </source>
</evidence>
<dbReference type="PANTHER" id="PTHR45436:SF1">
    <property type="entry name" value="SENSOR PROTEIN QSEC"/>
    <property type="match status" value="1"/>
</dbReference>
<evidence type="ECO:0000259" key="13">
    <source>
        <dbReference type="PROSITE" id="PS50109"/>
    </source>
</evidence>
<comment type="caution">
    <text evidence="15">The sequence shown here is derived from an EMBL/GenBank/DDBJ whole genome shotgun (WGS) entry which is preliminary data.</text>
</comment>
<dbReference type="InterPro" id="IPR050428">
    <property type="entry name" value="TCS_sensor_his_kinase"/>
</dbReference>
<evidence type="ECO:0000256" key="9">
    <source>
        <dbReference type="ARBA" id="ARBA00023012"/>
    </source>
</evidence>
<evidence type="ECO:0000256" key="12">
    <source>
        <dbReference type="SAM" id="Phobius"/>
    </source>
</evidence>
<dbReference type="PROSITE" id="PS50109">
    <property type="entry name" value="HIS_KIN"/>
    <property type="match status" value="1"/>
</dbReference>
<dbReference type="InterPro" id="IPR036890">
    <property type="entry name" value="HATPase_C_sf"/>
</dbReference>
<dbReference type="GO" id="GO:0005886">
    <property type="term" value="C:plasma membrane"/>
    <property type="evidence" value="ECO:0007669"/>
    <property type="project" value="TreeGrafter"/>
</dbReference>
<dbReference type="InterPro" id="IPR036097">
    <property type="entry name" value="HisK_dim/P_sf"/>
</dbReference>
<dbReference type="PRINTS" id="PR00344">
    <property type="entry name" value="BCTRLSENSOR"/>
</dbReference>
<evidence type="ECO:0000256" key="1">
    <source>
        <dbReference type="ARBA" id="ARBA00000085"/>
    </source>
</evidence>
<evidence type="ECO:0000259" key="14">
    <source>
        <dbReference type="PROSITE" id="PS50885"/>
    </source>
</evidence>
<feature type="coiled-coil region" evidence="11">
    <location>
        <begin position="268"/>
        <end position="295"/>
    </location>
</feature>
<dbReference type="AlphaFoldDB" id="A0A3P3VN66"/>
<evidence type="ECO:0000313" key="16">
    <source>
        <dbReference type="Proteomes" id="UP000280792"/>
    </source>
</evidence>
<keyword evidence="9" id="KW-0902">Two-component regulatory system</keyword>
<evidence type="ECO:0000256" key="4">
    <source>
        <dbReference type="ARBA" id="ARBA00022553"/>
    </source>
</evidence>
<keyword evidence="16" id="KW-1185">Reference proteome</keyword>
<dbReference type="Proteomes" id="UP000280792">
    <property type="component" value="Unassembled WGS sequence"/>
</dbReference>
<dbReference type="SMART" id="SM00388">
    <property type="entry name" value="HisKA"/>
    <property type="match status" value="1"/>
</dbReference>
<accession>A0A3P3VN66</accession>
<dbReference type="InterPro" id="IPR013727">
    <property type="entry name" value="2CSK_N"/>
</dbReference>
<evidence type="ECO:0000256" key="2">
    <source>
        <dbReference type="ARBA" id="ARBA00004370"/>
    </source>
</evidence>
<gene>
    <name evidence="15" type="ORF">D0544_03555</name>
</gene>
<dbReference type="PROSITE" id="PS50885">
    <property type="entry name" value="HAMP"/>
    <property type="match status" value="1"/>
</dbReference>
<evidence type="ECO:0000256" key="10">
    <source>
        <dbReference type="ARBA" id="ARBA00023136"/>
    </source>
</evidence>
<keyword evidence="7 15" id="KW-0418">Kinase</keyword>
<dbReference type="InterPro" id="IPR003594">
    <property type="entry name" value="HATPase_dom"/>
</dbReference>
<dbReference type="GO" id="GO:0000155">
    <property type="term" value="F:phosphorelay sensor kinase activity"/>
    <property type="evidence" value="ECO:0007669"/>
    <property type="project" value="InterPro"/>
</dbReference>
<protein>
    <recommendedName>
        <fullName evidence="3">histidine kinase</fullName>
        <ecNumber evidence="3">2.7.13.3</ecNumber>
    </recommendedName>
</protein>
<evidence type="ECO:0000256" key="5">
    <source>
        <dbReference type="ARBA" id="ARBA00022679"/>
    </source>
</evidence>
<dbReference type="Gene3D" id="1.10.287.130">
    <property type="match status" value="1"/>
</dbReference>
<organism evidence="15 16">
    <name type="scientific">Aestuariirhabdus litorea</name>
    <dbReference type="NCBI Taxonomy" id="2528527"/>
    <lineage>
        <taxon>Bacteria</taxon>
        <taxon>Pseudomonadati</taxon>
        <taxon>Pseudomonadota</taxon>
        <taxon>Gammaproteobacteria</taxon>
        <taxon>Oceanospirillales</taxon>
        <taxon>Aestuariirhabdaceae</taxon>
        <taxon>Aestuariirhabdus</taxon>
    </lineage>
</organism>
<evidence type="ECO:0000256" key="11">
    <source>
        <dbReference type="SAM" id="Coils"/>
    </source>
</evidence>
<feature type="domain" description="HAMP" evidence="14">
    <location>
        <begin position="190"/>
        <end position="241"/>
    </location>
</feature>
<dbReference type="InterPro" id="IPR003660">
    <property type="entry name" value="HAMP_dom"/>
</dbReference>
<evidence type="ECO:0000256" key="7">
    <source>
        <dbReference type="ARBA" id="ARBA00022777"/>
    </source>
</evidence>
<dbReference type="CDD" id="cd00075">
    <property type="entry name" value="HATPase"/>
    <property type="match status" value="1"/>
</dbReference>
<keyword evidence="4" id="KW-0597">Phosphoprotein</keyword>
<dbReference type="SUPFAM" id="SSF47384">
    <property type="entry name" value="Homodimeric domain of signal transducing histidine kinase"/>
    <property type="match status" value="1"/>
</dbReference>
<feature type="transmembrane region" description="Helical" evidence="12">
    <location>
        <begin position="15"/>
        <end position="38"/>
    </location>
</feature>
<sequence>MLMTELNRYSLRWRLLAGTAGLLGGMLVVLCIAVWQYANRAADLSYDRLLTGAALAILERVRNHEGRVELDLPYAALEILELAPQDKVYYRLSGPDGSVLTGYEQLPGPDHYTPSATPHFYNTRFLGEPLRVLVVSKPMAGFGLDGWVQLYLAHGRQARTELSKEILIGEVVVLALVVLIALCCLGYGISRTLRPLRHLSRELARRSPSELSPISGTGIREVEPLVEAIELYRSRLQLSLANMQGFIADASHQIRTALSAMQAELDIAEYKQEEADQLRARMKTLRHQHRRLSRLTNQLLAHALVTHRRDALEHATFNLNELLQEVLTEVVRDYAHTAVEFSYSASADNSFLQGDSISLKEAVRNLLDNALKYGPPDNSISLSLDHEGGDLRVLVEDRGPGIAPEDRARALERFGRLGTANAMGSGLGLSIVKTVVEAHGGRIALLAAEPVGLRVELRFPQRRSG</sequence>
<dbReference type="InterPro" id="IPR005467">
    <property type="entry name" value="His_kinase_dom"/>
</dbReference>
<keyword evidence="6 12" id="KW-0812">Transmembrane</keyword>
<evidence type="ECO:0000313" key="15">
    <source>
        <dbReference type="EMBL" id="RRJ84202.1"/>
    </source>
</evidence>
<evidence type="ECO:0000256" key="6">
    <source>
        <dbReference type="ARBA" id="ARBA00022692"/>
    </source>
</evidence>
<dbReference type="CDD" id="cd00082">
    <property type="entry name" value="HisKA"/>
    <property type="match status" value="1"/>
</dbReference>
<dbReference type="Pfam" id="PF08521">
    <property type="entry name" value="2CSK_N"/>
    <property type="match status" value="1"/>
</dbReference>
<dbReference type="SMART" id="SM00387">
    <property type="entry name" value="HATPase_c"/>
    <property type="match status" value="1"/>
</dbReference>